<dbReference type="EMBL" id="GGEC01027462">
    <property type="protein sequence ID" value="MBX07946.1"/>
    <property type="molecule type" value="Transcribed_RNA"/>
</dbReference>
<accession>A0A2P2KQG3</accession>
<reference evidence="1" key="1">
    <citation type="submission" date="2018-02" db="EMBL/GenBank/DDBJ databases">
        <title>Rhizophora mucronata_Transcriptome.</title>
        <authorList>
            <person name="Meera S.P."/>
            <person name="Sreeshan A."/>
            <person name="Augustine A."/>
        </authorList>
    </citation>
    <scope>NUCLEOTIDE SEQUENCE</scope>
    <source>
        <tissue evidence="1">Leaf</tissue>
    </source>
</reference>
<sequence>MLVIKLHVNGMIGPAYLKYLQAVGIELNASVVSDAYMIINFIAQGTLHFCLCK</sequence>
<dbReference type="AlphaFoldDB" id="A0A2P2KQG3"/>
<evidence type="ECO:0000313" key="1">
    <source>
        <dbReference type="EMBL" id="MBX07946.1"/>
    </source>
</evidence>
<organism evidence="1">
    <name type="scientific">Rhizophora mucronata</name>
    <name type="common">Asiatic mangrove</name>
    <dbReference type="NCBI Taxonomy" id="61149"/>
    <lineage>
        <taxon>Eukaryota</taxon>
        <taxon>Viridiplantae</taxon>
        <taxon>Streptophyta</taxon>
        <taxon>Embryophyta</taxon>
        <taxon>Tracheophyta</taxon>
        <taxon>Spermatophyta</taxon>
        <taxon>Magnoliopsida</taxon>
        <taxon>eudicotyledons</taxon>
        <taxon>Gunneridae</taxon>
        <taxon>Pentapetalae</taxon>
        <taxon>rosids</taxon>
        <taxon>fabids</taxon>
        <taxon>Malpighiales</taxon>
        <taxon>Rhizophoraceae</taxon>
        <taxon>Rhizophora</taxon>
    </lineage>
</organism>
<name>A0A2P2KQG3_RHIMU</name>
<protein>
    <submittedName>
        <fullName evidence="1">Uncharacterized protein</fullName>
    </submittedName>
</protein>
<proteinExistence type="predicted"/>